<evidence type="ECO:0000313" key="1">
    <source>
        <dbReference type="EMBL" id="RDY10989.1"/>
    </source>
</evidence>
<proteinExistence type="predicted"/>
<keyword evidence="2" id="KW-1185">Reference proteome</keyword>
<sequence>MEEYLVGGLWCYYSHKCDYARFPVEPIVNSYKFGFFGSLGNNKVSLYQNANVGSGSLIDNLYMFDVVSSYNETLHISSQGEILESLDLSNFEVYVECIKEK</sequence>
<organism evidence="1 2">
    <name type="scientific">Mucuna pruriens</name>
    <name type="common">Velvet bean</name>
    <name type="synonym">Dolichos pruriens</name>
    <dbReference type="NCBI Taxonomy" id="157652"/>
    <lineage>
        <taxon>Eukaryota</taxon>
        <taxon>Viridiplantae</taxon>
        <taxon>Streptophyta</taxon>
        <taxon>Embryophyta</taxon>
        <taxon>Tracheophyta</taxon>
        <taxon>Spermatophyta</taxon>
        <taxon>Magnoliopsida</taxon>
        <taxon>eudicotyledons</taxon>
        <taxon>Gunneridae</taxon>
        <taxon>Pentapetalae</taxon>
        <taxon>rosids</taxon>
        <taxon>fabids</taxon>
        <taxon>Fabales</taxon>
        <taxon>Fabaceae</taxon>
        <taxon>Papilionoideae</taxon>
        <taxon>50 kb inversion clade</taxon>
        <taxon>NPAAA clade</taxon>
        <taxon>indigoferoid/millettioid clade</taxon>
        <taxon>Phaseoleae</taxon>
        <taxon>Mucuna</taxon>
    </lineage>
</organism>
<reference evidence="1" key="1">
    <citation type="submission" date="2018-05" db="EMBL/GenBank/DDBJ databases">
        <title>Draft genome of Mucuna pruriens seed.</title>
        <authorList>
            <person name="Nnadi N.E."/>
            <person name="Vos R."/>
            <person name="Hasami M.H."/>
            <person name="Devisetty U.K."/>
            <person name="Aguiy J.C."/>
        </authorList>
    </citation>
    <scope>NUCLEOTIDE SEQUENCE [LARGE SCALE GENOMIC DNA]</scope>
    <source>
        <strain evidence="1">JCA_2017</strain>
    </source>
</reference>
<dbReference type="AlphaFoldDB" id="A0A371I7J6"/>
<name>A0A371I7J6_MUCPR</name>
<accession>A0A371I7J6</accession>
<dbReference type="EMBL" id="QJKJ01000734">
    <property type="protein sequence ID" value="RDY10989.1"/>
    <property type="molecule type" value="Genomic_DNA"/>
</dbReference>
<dbReference type="Proteomes" id="UP000257109">
    <property type="component" value="Unassembled WGS sequence"/>
</dbReference>
<evidence type="ECO:0000313" key="2">
    <source>
        <dbReference type="Proteomes" id="UP000257109"/>
    </source>
</evidence>
<comment type="caution">
    <text evidence="1">The sequence shown here is derived from an EMBL/GenBank/DDBJ whole genome shotgun (WGS) entry which is preliminary data.</text>
</comment>
<protein>
    <submittedName>
        <fullName evidence="1">Uncharacterized protein</fullName>
    </submittedName>
</protein>
<gene>
    <name evidence="1" type="ORF">CR513_04417</name>
</gene>
<feature type="non-terminal residue" evidence="1">
    <location>
        <position position="1"/>
    </location>
</feature>